<accession>A0A9P5PA51</accession>
<proteinExistence type="predicted"/>
<feature type="compositionally biased region" description="Low complexity" evidence="1">
    <location>
        <begin position="77"/>
        <end position="98"/>
    </location>
</feature>
<organism evidence="2 3">
    <name type="scientific">Rhodocollybia butyracea</name>
    <dbReference type="NCBI Taxonomy" id="206335"/>
    <lineage>
        <taxon>Eukaryota</taxon>
        <taxon>Fungi</taxon>
        <taxon>Dikarya</taxon>
        <taxon>Basidiomycota</taxon>
        <taxon>Agaricomycotina</taxon>
        <taxon>Agaricomycetes</taxon>
        <taxon>Agaricomycetidae</taxon>
        <taxon>Agaricales</taxon>
        <taxon>Marasmiineae</taxon>
        <taxon>Omphalotaceae</taxon>
        <taxon>Rhodocollybia</taxon>
    </lineage>
</organism>
<evidence type="ECO:0000313" key="2">
    <source>
        <dbReference type="EMBL" id="KAF9059392.1"/>
    </source>
</evidence>
<feature type="region of interest" description="Disordered" evidence="1">
    <location>
        <begin position="140"/>
        <end position="166"/>
    </location>
</feature>
<gene>
    <name evidence="2" type="ORF">BDP27DRAFT_506855</name>
</gene>
<feature type="compositionally biased region" description="Acidic residues" evidence="1">
    <location>
        <begin position="155"/>
        <end position="166"/>
    </location>
</feature>
<dbReference type="EMBL" id="JADNRY010000305">
    <property type="protein sequence ID" value="KAF9059392.1"/>
    <property type="molecule type" value="Genomic_DNA"/>
</dbReference>
<feature type="compositionally biased region" description="Polar residues" evidence="1">
    <location>
        <begin position="52"/>
        <end position="71"/>
    </location>
</feature>
<keyword evidence="3" id="KW-1185">Reference proteome</keyword>
<reference evidence="2" key="1">
    <citation type="submission" date="2020-11" db="EMBL/GenBank/DDBJ databases">
        <authorList>
            <consortium name="DOE Joint Genome Institute"/>
            <person name="Ahrendt S."/>
            <person name="Riley R."/>
            <person name="Andreopoulos W."/>
            <person name="Labutti K."/>
            <person name="Pangilinan J."/>
            <person name="Ruiz-Duenas F.J."/>
            <person name="Barrasa J.M."/>
            <person name="Sanchez-Garcia M."/>
            <person name="Camarero S."/>
            <person name="Miyauchi S."/>
            <person name="Serrano A."/>
            <person name="Linde D."/>
            <person name="Babiker R."/>
            <person name="Drula E."/>
            <person name="Ayuso-Fernandez I."/>
            <person name="Pacheco R."/>
            <person name="Padilla G."/>
            <person name="Ferreira P."/>
            <person name="Barriuso J."/>
            <person name="Kellner H."/>
            <person name="Castanera R."/>
            <person name="Alfaro M."/>
            <person name="Ramirez L."/>
            <person name="Pisabarro A.G."/>
            <person name="Kuo A."/>
            <person name="Tritt A."/>
            <person name="Lipzen A."/>
            <person name="He G."/>
            <person name="Yan M."/>
            <person name="Ng V."/>
            <person name="Cullen D."/>
            <person name="Martin F."/>
            <person name="Rosso M.-N."/>
            <person name="Henrissat B."/>
            <person name="Hibbett D."/>
            <person name="Martinez A.T."/>
            <person name="Grigoriev I.V."/>
        </authorList>
    </citation>
    <scope>NUCLEOTIDE SEQUENCE</scope>
    <source>
        <strain evidence="2">AH 40177</strain>
    </source>
</reference>
<dbReference type="Proteomes" id="UP000772434">
    <property type="component" value="Unassembled WGS sequence"/>
</dbReference>
<sequence>MHKILMMSMNRYSGHLPNDDEDSRHPPPNDIEHQHTRSRSRHSSTNSRSQSPDKSFSDNPYETKTSGSSSRAEIVDSHSYPPSLSSSVTSASSFASSSHIIREGKKLNKKRRMPPAPLQLKPPVIQPVVVTPSLSPKPKEVIHPAVNGPVVVEPSGDDWDDTWGDD</sequence>
<evidence type="ECO:0000313" key="3">
    <source>
        <dbReference type="Proteomes" id="UP000772434"/>
    </source>
</evidence>
<feature type="region of interest" description="Disordered" evidence="1">
    <location>
        <begin position="1"/>
        <end position="120"/>
    </location>
</feature>
<comment type="caution">
    <text evidence="2">The sequence shown here is derived from an EMBL/GenBank/DDBJ whole genome shotgun (WGS) entry which is preliminary data.</text>
</comment>
<feature type="compositionally biased region" description="Basic and acidic residues" evidence="1">
    <location>
        <begin position="22"/>
        <end position="35"/>
    </location>
</feature>
<dbReference type="AlphaFoldDB" id="A0A9P5PA51"/>
<name>A0A9P5PA51_9AGAR</name>
<dbReference type="OrthoDB" id="431202at2759"/>
<protein>
    <submittedName>
        <fullName evidence="2">Uncharacterized protein</fullName>
    </submittedName>
</protein>
<evidence type="ECO:0000256" key="1">
    <source>
        <dbReference type="SAM" id="MobiDB-lite"/>
    </source>
</evidence>